<proteinExistence type="predicted"/>
<evidence type="ECO:0000256" key="4">
    <source>
        <dbReference type="SAM" id="Phobius"/>
    </source>
</evidence>
<dbReference type="PANTHER" id="PTHR11361:SF99">
    <property type="entry name" value="DNA MISMATCH REPAIR PROTEIN"/>
    <property type="match status" value="1"/>
</dbReference>
<protein>
    <submittedName>
        <fullName evidence="6">DNA mismatch repair protein MutS</fullName>
    </submittedName>
</protein>
<evidence type="ECO:0000313" key="7">
    <source>
        <dbReference type="Proteomes" id="UP000239471"/>
    </source>
</evidence>
<comment type="caution">
    <text evidence="6">The sequence shown here is derived from an EMBL/GenBank/DDBJ whole genome shotgun (WGS) entry which is preliminary data.</text>
</comment>
<feature type="transmembrane region" description="Helical" evidence="4">
    <location>
        <begin position="329"/>
        <end position="348"/>
    </location>
</feature>
<evidence type="ECO:0000313" key="6">
    <source>
        <dbReference type="EMBL" id="PRR82455.1"/>
    </source>
</evidence>
<feature type="transmembrane region" description="Helical" evidence="4">
    <location>
        <begin position="214"/>
        <end position="236"/>
    </location>
</feature>
<keyword evidence="4" id="KW-1133">Transmembrane helix</keyword>
<organism evidence="6 7">
    <name type="scientific">Clostridium vincentii</name>
    <dbReference type="NCBI Taxonomy" id="52704"/>
    <lineage>
        <taxon>Bacteria</taxon>
        <taxon>Bacillati</taxon>
        <taxon>Bacillota</taxon>
        <taxon>Clostridia</taxon>
        <taxon>Eubacteriales</taxon>
        <taxon>Clostridiaceae</taxon>
        <taxon>Clostridium</taxon>
    </lineage>
</organism>
<dbReference type="EMBL" id="PVXQ01000016">
    <property type="protein sequence ID" value="PRR82455.1"/>
    <property type="molecule type" value="Genomic_DNA"/>
</dbReference>
<keyword evidence="7" id="KW-1185">Reference proteome</keyword>
<dbReference type="GO" id="GO:0006298">
    <property type="term" value="P:mismatch repair"/>
    <property type="evidence" value="ECO:0007669"/>
    <property type="project" value="InterPro"/>
</dbReference>
<feature type="transmembrane region" description="Helical" evidence="4">
    <location>
        <begin position="51"/>
        <end position="73"/>
    </location>
</feature>
<dbReference type="RefSeq" id="WP_106059772.1">
    <property type="nucleotide sequence ID" value="NZ_PVXQ01000016.1"/>
</dbReference>
<keyword evidence="3" id="KW-0238">DNA-binding</keyword>
<dbReference type="SUPFAM" id="SSF52540">
    <property type="entry name" value="P-loop containing nucleoside triphosphate hydrolases"/>
    <property type="match status" value="1"/>
</dbReference>
<dbReference type="CDD" id="cd03283">
    <property type="entry name" value="ABC_MutS-like"/>
    <property type="match status" value="1"/>
</dbReference>
<dbReference type="Gene3D" id="1.10.1420.10">
    <property type="match status" value="1"/>
</dbReference>
<name>A0A2T0BEY7_9CLOT</name>
<keyword evidence="1" id="KW-0547">Nucleotide-binding</keyword>
<evidence type="ECO:0000256" key="1">
    <source>
        <dbReference type="ARBA" id="ARBA00022741"/>
    </source>
</evidence>
<sequence>MKKVEDFYKEKINKSEKEINKLSKLISYMGWGRLIILIGGLTLSYKLYKDMGFFNGVAALVVTGILFFIVALMHGRIMIKKEKLEVVVEFNEKGLKRLNGEYREFKDKGNELLEEGHPFAEDLDIFGQNSLFQMINTTRTLSGRRKLGEIISLKKLPAKNQILEKQQAIKELGDKIEWREQQYVNGTFKKKKGEELEELIKWSTEVAASDLSRIIVSCIFIAITMAMIFLAITKYIPISFLILDLMVNFAVIKILTKDRGQVIELFHSIKDSVKAYSKLLTLIEEEEFQSPYLKTLKNKLKDNSNISCKDEMKRLVQLLDWVGDSAGNAYFFILNVIAFADIFILFNLNKWRDANGEKIEKWLQVMGEFDALSSISNLSFEHKEWCYGEITEETKVKGTSVSHPLIGGRAIDNSYELVGSKQITLITGSNMSGKSTFLRTIGINIVLSYIGAPCCAKTFSCSIMNIYTCMRTKDNLEESISSFYAEILRIKLIIEASRRGEKLFFLLDEIFKGTNSKDRHTGATVLVKQLVESGAVGLLSTHDLELCNLEETMKEVDNYNFREYYENNKIKFDYKLRKGKSTTQNAVYLMKLAGIDI</sequence>
<gene>
    <name evidence="6" type="primary">mutS_2</name>
    <name evidence="6" type="ORF">CLVI_17950</name>
</gene>
<dbReference type="GO" id="GO:0030983">
    <property type="term" value="F:mismatched DNA binding"/>
    <property type="evidence" value="ECO:0007669"/>
    <property type="project" value="InterPro"/>
</dbReference>
<feature type="domain" description="DNA mismatch repair proteins mutS family" evidence="5">
    <location>
        <begin position="421"/>
        <end position="596"/>
    </location>
</feature>
<dbReference type="SMART" id="SM00534">
    <property type="entry name" value="MUTSac"/>
    <property type="match status" value="1"/>
</dbReference>
<keyword evidence="2" id="KW-0067">ATP-binding</keyword>
<evidence type="ECO:0000259" key="5">
    <source>
        <dbReference type="SMART" id="SM00534"/>
    </source>
</evidence>
<dbReference type="GO" id="GO:0140664">
    <property type="term" value="F:ATP-dependent DNA damage sensor activity"/>
    <property type="evidence" value="ECO:0007669"/>
    <property type="project" value="InterPro"/>
</dbReference>
<dbReference type="PANTHER" id="PTHR11361">
    <property type="entry name" value="DNA MISMATCH REPAIR PROTEIN MUTS FAMILY MEMBER"/>
    <property type="match status" value="1"/>
</dbReference>
<dbReference type="InterPro" id="IPR000432">
    <property type="entry name" value="DNA_mismatch_repair_MutS_C"/>
</dbReference>
<feature type="transmembrane region" description="Helical" evidence="4">
    <location>
        <begin position="25"/>
        <end position="45"/>
    </location>
</feature>
<dbReference type="GO" id="GO:0005524">
    <property type="term" value="F:ATP binding"/>
    <property type="evidence" value="ECO:0007669"/>
    <property type="project" value="UniProtKB-KW"/>
</dbReference>
<keyword evidence="4" id="KW-0812">Transmembrane</keyword>
<dbReference type="OrthoDB" id="9802448at2"/>
<dbReference type="Pfam" id="PF00488">
    <property type="entry name" value="MutS_V"/>
    <property type="match status" value="1"/>
</dbReference>
<dbReference type="InterPro" id="IPR045076">
    <property type="entry name" value="MutS"/>
</dbReference>
<accession>A0A2T0BEY7</accession>
<evidence type="ECO:0000256" key="3">
    <source>
        <dbReference type="ARBA" id="ARBA00023125"/>
    </source>
</evidence>
<keyword evidence="4" id="KW-0472">Membrane</keyword>
<evidence type="ECO:0000256" key="2">
    <source>
        <dbReference type="ARBA" id="ARBA00022840"/>
    </source>
</evidence>
<dbReference type="AlphaFoldDB" id="A0A2T0BEY7"/>
<dbReference type="GO" id="GO:0005829">
    <property type="term" value="C:cytosol"/>
    <property type="evidence" value="ECO:0007669"/>
    <property type="project" value="TreeGrafter"/>
</dbReference>
<dbReference type="Proteomes" id="UP000239471">
    <property type="component" value="Unassembled WGS sequence"/>
</dbReference>
<dbReference type="Gene3D" id="3.40.50.300">
    <property type="entry name" value="P-loop containing nucleotide triphosphate hydrolases"/>
    <property type="match status" value="1"/>
</dbReference>
<dbReference type="InterPro" id="IPR027417">
    <property type="entry name" value="P-loop_NTPase"/>
</dbReference>
<reference evidence="6 7" key="1">
    <citation type="submission" date="2018-03" db="EMBL/GenBank/DDBJ databases">
        <title>Genome sequence of Clostridium vincentii DSM 10228.</title>
        <authorList>
            <person name="Poehlein A."/>
            <person name="Daniel R."/>
        </authorList>
    </citation>
    <scope>NUCLEOTIDE SEQUENCE [LARGE SCALE GENOMIC DNA]</scope>
    <source>
        <strain evidence="6 7">DSM 10228</strain>
    </source>
</reference>